<dbReference type="NCBIfam" id="TIGR01554">
    <property type="entry name" value="major_cap_HK97"/>
    <property type="match status" value="1"/>
</dbReference>
<dbReference type="AlphaFoldDB" id="A0A1I3LBW5"/>
<organism evidence="3 4">
    <name type="scientific">Streptosporangium canum</name>
    <dbReference type="NCBI Taxonomy" id="324952"/>
    <lineage>
        <taxon>Bacteria</taxon>
        <taxon>Bacillati</taxon>
        <taxon>Actinomycetota</taxon>
        <taxon>Actinomycetes</taxon>
        <taxon>Streptosporangiales</taxon>
        <taxon>Streptosporangiaceae</taxon>
        <taxon>Streptosporangium</taxon>
    </lineage>
</organism>
<dbReference type="GeneID" id="96297612"/>
<sequence length="338" mass="35654">MATTFTNGLYKDGGARLTNGTAGVFVPEVWSAQLLTDTEDQLVLGNLFGTSTYEGEFKREGDVIRIPHFRDTVVDKGVVPAYGSIGTADKAELEYIKMQVAKGSSFHFEVDSLHQLQTKQGVDLMSELVRQRARKTALALDALVATAIVQGSIETAAASGLGKDANSDGGTAALHGLVESVALGTGATARYNQIVDMLALLDDANSEGERFLVIGTSVRSEILKMKEFIDASHWGGTPIMVNGFVGSVLGVPVVVSNTVGARVARKGKQALFGQTHTAATSVDMILGTRGSVAAVIPNIDMDTYKPEAKFTDAVKARVHYDAKVIAPAEIVVGTPATP</sequence>
<dbReference type="InterPro" id="IPR024455">
    <property type="entry name" value="Phage_capsid"/>
</dbReference>
<protein>
    <submittedName>
        <fullName evidence="3">Phage major capsid protein, HK97 family</fullName>
    </submittedName>
</protein>
<evidence type="ECO:0000313" key="3">
    <source>
        <dbReference type="EMBL" id="SFI81986.1"/>
    </source>
</evidence>
<dbReference type="InterPro" id="IPR054612">
    <property type="entry name" value="Phage_capsid-like_C"/>
</dbReference>
<accession>A0A1I3LBW5</accession>
<dbReference type="RefSeq" id="WP_093886563.1">
    <property type="nucleotide sequence ID" value="NZ_FOQY01000005.1"/>
</dbReference>
<comment type="subcellular location">
    <subcellularLocation>
        <location evidence="1">Virion</location>
    </subcellularLocation>
</comment>
<evidence type="ECO:0000256" key="1">
    <source>
        <dbReference type="ARBA" id="ARBA00004328"/>
    </source>
</evidence>
<dbReference type="EMBL" id="FOQY01000005">
    <property type="protein sequence ID" value="SFI81986.1"/>
    <property type="molecule type" value="Genomic_DNA"/>
</dbReference>
<keyword evidence="4" id="KW-1185">Reference proteome</keyword>
<dbReference type="Proteomes" id="UP000199111">
    <property type="component" value="Unassembled WGS sequence"/>
</dbReference>
<feature type="domain" description="Phage capsid-like C-terminal" evidence="2">
    <location>
        <begin position="23"/>
        <end position="333"/>
    </location>
</feature>
<evidence type="ECO:0000313" key="4">
    <source>
        <dbReference type="Proteomes" id="UP000199111"/>
    </source>
</evidence>
<reference evidence="4" key="1">
    <citation type="submission" date="2016-10" db="EMBL/GenBank/DDBJ databases">
        <authorList>
            <person name="Varghese N."/>
            <person name="Submissions S."/>
        </authorList>
    </citation>
    <scope>NUCLEOTIDE SEQUENCE [LARGE SCALE GENOMIC DNA]</scope>
    <source>
        <strain evidence="4">CGMCC 4.2126</strain>
    </source>
</reference>
<gene>
    <name evidence="3" type="ORF">SAMN05216275_10579</name>
</gene>
<evidence type="ECO:0000259" key="2">
    <source>
        <dbReference type="Pfam" id="PF05065"/>
    </source>
</evidence>
<dbReference type="SUPFAM" id="SSF56563">
    <property type="entry name" value="Major capsid protein gp5"/>
    <property type="match status" value="1"/>
</dbReference>
<dbReference type="Pfam" id="PF05065">
    <property type="entry name" value="Phage_capsid"/>
    <property type="match status" value="1"/>
</dbReference>
<proteinExistence type="predicted"/>
<name>A0A1I3LBW5_9ACTN</name>